<comment type="caution">
    <text evidence="7">The sequence shown here is derived from an EMBL/GenBank/DDBJ whole genome shotgun (WGS) entry which is preliminary data.</text>
</comment>
<sequence>MAPVNYQALHKFPFDRAERPPRQPPSWPLVGLFILATVAAIALARDFLMPITFAVLLFFVFIPVRRRLSRLGVPPVVTGAAIVFSLFFSIIALFWTVSGPAGQLISDMPEIQSALTEKLQSLRGTFETIDTAMAQMEADPESEEDSVTPGLDVASAILNGLYTTPGILGQVALTLFLLFFLIASGDMMYLKIVQSFDTLHEKRRAYSALREIEESLGSYLGAIALINACLGVAIGLAMWALGMPSPLLFGLLAFSLNFIPYLGAITGVGIAFLVALVSFDDLGWPILVAFTYLTITTLEGQVITPYFVARRLQMNAVVVFLTVALWAWLWSVIGMIIAVPLLVVISVISDHVPGLEKLGNFLAGDDPVPLAEDDPPEPAAAP</sequence>
<comment type="subcellular location">
    <subcellularLocation>
        <location evidence="1">Membrane</location>
        <topology evidence="1">Multi-pass membrane protein</topology>
    </subcellularLocation>
</comment>
<organism evidence="7 8">
    <name type="scientific">Pseudotabrizicola algicola</name>
    <dbReference type="NCBI Taxonomy" id="2709381"/>
    <lineage>
        <taxon>Bacteria</taxon>
        <taxon>Pseudomonadati</taxon>
        <taxon>Pseudomonadota</taxon>
        <taxon>Alphaproteobacteria</taxon>
        <taxon>Rhodobacterales</taxon>
        <taxon>Paracoccaceae</taxon>
        <taxon>Pseudotabrizicola</taxon>
    </lineage>
</organism>
<gene>
    <name evidence="7" type="ORF">G3572_02900</name>
</gene>
<feature type="transmembrane region" description="Helical" evidence="6">
    <location>
        <begin position="284"/>
        <end position="308"/>
    </location>
</feature>
<proteinExistence type="inferred from homology"/>
<evidence type="ECO:0000313" key="7">
    <source>
        <dbReference type="EMBL" id="NEX45138.1"/>
    </source>
</evidence>
<keyword evidence="3 6" id="KW-0812">Transmembrane</keyword>
<evidence type="ECO:0000256" key="4">
    <source>
        <dbReference type="ARBA" id="ARBA00022989"/>
    </source>
</evidence>
<dbReference type="PANTHER" id="PTHR21716">
    <property type="entry name" value="TRANSMEMBRANE PROTEIN"/>
    <property type="match status" value="1"/>
</dbReference>
<feature type="transmembrane region" description="Helical" evidence="6">
    <location>
        <begin position="167"/>
        <end position="190"/>
    </location>
</feature>
<feature type="transmembrane region" description="Helical" evidence="6">
    <location>
        <begin position="76"/>
        <end position="97"/>
    </location>
</feature>
<evidence type="ECO:0000256" key="1">
    <source>
        <dbReference type="ARBA" id="ARBA00004141"/>
    </source>
</evidence>
<feature type="transmembrane region" description="Helical" evidence="6">
    <location>
        <begin position="219"/>
        <end position="241"/>
    </location>
</feature>
<dbReference type="AlphaFoldDB" id="A0A6B3RJR5"/>
<feature type="transmembrane region" description="Helical" evidence="6">
    <location>
        <begin position="247"/>
        <end position="277"/>
    </location>
</feature>
<evidence type="ECO:0000313" key="8">
    <source>
        <dbReference type="Proteomes" id="UP000481421"/>
    </source>
</evidence>
<dbReference type="Pfam" id="PF01594">
    <property type="entry name" value="AI-2E_transport"/>
    <property type="match status" value="1"/>
</dbReference>
<keyword evidence="4 6" id="KW-1133">Transmembrane helix</keyword>
<evidence type="ECO:0000256" key="5">
    <source>
        <dbReference type="ARBA" id="ARBA00023136"/>
    </source>
</evidence>
<protein>
    <submittedName>
        <fullName evidence="7">AI-2E family transporter</fullName>
    </submittedName>
</protein>
<name>A0A6B3RJR5_9RHOB</name>
<dbReference type="RefSeq" id="WP_164609155.1">
    <property type="nucleotide sequence ID" value="NZ_JAAIKE010000001.1"/>
</dbReference>
<dbReference type="EMBL" id="JAAIKE010000001">
    <property type="protein sequence ID" value="NEX45138.1"/>
    <property type="molecule type" value="Genomic_DNA"/>
</dbReference>
<feature type="transmembrane region" description="Helical" evidence="6">
    <location>
        <begin position="25"/>
        <end position="41"/>
    </location>
</feature>
<evidence type="ECO:0000256" key="6">
    <source>
        <dbReference type="SAM" id="Phobius"/>
    </source>
</evidence>
<keyword evidence="5 6" id="KW-0472">Membrane</keyword>
<dbReference type="InterPro" id="IPR002549">
    <property type="entry name" value="AI-2E-like"/>
</dbReference>
<reference evidence="7 8" key="1">
    <citation type="submission" date="2020-02" db="EMBL/GenBank/DDBJ databases">
        <title>Rhodobacter algicola sp. nov., isolated from microalga culture.</title>
        <authorList>
            <person name="Park C.-Y."/>
        </authorList>
    </citation>
    <scope>NUCLEOTIDE SEQUENCE [LARGE SCALE GENOMIC DNA]</scope>
    <source>
        <strain evidence="7 8">ETT8</strain>
    </source>
</reference>
<feature type="transmembrane region" description="Helical" evidence="6">
    <location>
        <begin position="328"/>
        <end position="348"/>
    </location>
</feature>
<feature type="transmembrane region" description="Helical" evidence="6">
    <location>
        <begin position="47"/>
        <end position="64"/>
    </location>
</feature>
<accession>A0A6B3RJR5</accession>
<dbReference type="Proteomes" id="UP000481421">
    <property type="component" value="Unassembled WGS sequence"/>
</dbReference>
<dbReference type="GO" id="GO:0016020">
    <property type="term" value="C:membrane"/>
    <property type="evidence" value="ECO:0007669"/>
    <property type="project" value="UniProtKB-SubCell"/>
</dbReference>
<evidence type="ECO:0000256" key="3">
    <source>
        <dbReference type="ARBA" id="ARBA00022692"/>
    </source>
</evidence>
<dbReference type="PANTHER" id="PTHR21716:SF16">
    <property type="entry name" value="BLL1467 PROTEIN"/>
    <property type="match status" value="1"/>
</dbReference>
<keyword evidence="8" id="KW-1185">Reference proteome</keyword>
<evidence type="ECO:0000256" key="2">
    <source>
        <dbReference type="ARBA" id="ARBA00009773"/>
    </source>
</evidence>
<comment type="similarity">
    <text evidence="2">Belongs to the autoinducer-2 exporter (AI-2E) (TC 2.A.86) family.</text>
</comment>
<dbReference type="GO" id="GO:0055085">
    <property type="term" value="P:transmembrane transport"/>
    <property type="evidence" value="ECO:0007669"/>
    <property type="project" value="TreeGrafter"/>
</dbReference>